<keyword evidence="2" id="KW-0285">Flavoprotein</keyword>
<organism evidence="6 7">
    <name type="scientific">Streptomyces smaragdinus</name>
    <dbReference type="NCBI Taxonomy" id="2585196"/>
    <lineage>
        <taxon>Bacteria</taxon>
        <taxon>Bacillati</taxon>
        <taxon>Actinomycetota</taxon>
        <taxon>Actinomycetes</taxon>
        <taxon>Kitasatosporales</taxon>
        <taxon>Streptomycetaceae</taxon>
        <taxon>Streptomyces</taxon>
    </lineage>
</organism>
<dbReference type="InterPro" id="IPR050641">
    <property type="entry name" value="RIFMO-like"/>
</dbReference>
<dbReference type="GO" id="GO:0071949">
    <property type="term" value="F:FAD binding"/>
    <property type="evidence" value="ECO:0007669"/>
    <property type="project" value="InterPro"/>
</dbReference>
<evidence type="ECO:0000256" key="1">
    <source>
        <dbReference type="ARBA" id="ARBA00001974"/>
    </source>
</evidence>
<keyword evidence="6" id="KW-0560">Oxidoreductase</keyword>
<comment type="caution">
    <text evidence="6">The sequence shown here is derived from an EMBL/GenBank/DDBJ whole genome shotgun (WGS) entry which is preliminary data.</text>
</comment>
<keyword evidence="7" id="KW-1185">Reference proteome</keyword>
<evidence type="ECO:0000259" key="5">
    <source>
        <dbReference type="Pfam" id="PF01494"/>
    </source>
</evidence>
<dbReference type="SUPFAM" id="SSF51905">
    <property type="entry name" value="FAD/NAD(P)-binding domain"/>
    <property type="match status" value="1"/>
</dbReference>
<evidence type="ECO:0000256" key="2">
    <source>
        <dbReference type="ARBA" id="ARBA00022630"/>
    </source>
</evidence>
<feature type="domain" description="FAD-binding" evidence="5">
    <location>
        <begin position="11"/>
        <end position="362"/>
    </location>
</feature>
<dbReference type="InterPro" id="IPR036188">
    <property type="entry name" value="FAD/NAD-bd_sf"/>
</dbReference>
<sequence length="527" mass="55416">MGCIRLVIVDPVIIVGAGPVGLTLSLALAHSGVSTLVLDGETSSPATPSPARPARTAVLRAPTVAFLERLGCVVPGVPLTAWRAIRGKRVLREESYDGEQPPRHVAQQALVDELRHAVAACDLVTVVPGVRVDALEMERDAVSVHTRGKASASGSGAGAGAGSGSADDKGTWWRGSYVVGCDGARSVVRKLLDIRFAGRTAVERHAVAAIRTRLPWRSETVVSGVPSEVCARPLADGVWRFDWLLPSEAGLVTPQDVVRRVESTLTDWWHADAEALWYDLLDSGVHTVHHRLAQTFRRGRGLLAGDAAHLLGALGTQQLDEGLQDAENLAWKLAAAVHSGAPGALLDSYEAERRGVIRRRLRAADQALPLVRRRTGEWRRGQAVTLLADGHLGRGAVGGAAVYAAAPPVPSLTVGTALGAPVSDVAVTAPDGTATSLHASLGRSVVLLFVAPGTRVWDHRIWLKAGLMPALLRTVEELPVRASLVVAEEYPGAPAHAVLVIRPDGRLVAAVAGVDAAALRACVEPLG</sequence>
<dbReference type="PANTHER" id="PTHR43004:SF19">
    <property type="entry name" value="BINDING MONOOXYGENASE, PUTATIVE (JCVI)-RELATED"/>
    <property type="match status" value="1"/>
</dbReference>
<feature type="region of interest" description="Disordered" evidence="4">
    <location>
        <begin position="144"/>
        <end position="167"/>
    </location>
</feature>
<dbReference type="PANTHER" id="PTHR43004">
    <property type="entry name" value="TRK SYSTEM POTASSIUM UPTAKE PROTEIN"/>
    <property type="match status" value="1"/>
</dbReference>
<comment type="cofactor">
    <cofactor evidence="1">
        <name>FAD</name>
        <dbReference type="ChEBI" id="CHEBI:57692"/>
    </cofactor>
</comment>
<dbReference type="Gene3D" id="3.50.50.60">
    <property type="entry name" value="FAD/NAD(P)-binding domain"/>
    <property type="match status" value="1"/>
</dbReference>
<dbReference type="InterPro" id="IPR002938">
    <property type="entry name" value="FAD-bd"/>
</dbReference>
<reference evidence="6 7" key="1">
    <citation type="submission" date="2019-10" db="EMBL/GenBank/DDBJ databases">
        <title>Streptomyces smaragdinus sp. nov. and Streptomyces fabii sp. nov., isolated from the gut of fungus growing-termite Macrotermes natalensis.</title>
        <authorList>
            <person name="Schwitalla J."/>
            <person name="Benndorf R."/>
            <person name="Martin K."/>
            <person name="De Beer W."/>
            <person name="Kaster A.-K."/>
            <person name="Vollmers J."/>
            <person name="Poulsen M."/>
            <person name="Beemelmanns C."/>
        </authorList>
    </citation>
    <scope>NUCLEOTIDE SEQUENCE [LARGE SCALE GENOMIC DNA]</scope>
    <source>
        <strain evidence="6 7">RB5</strain>
    </source>
</reference>
<dbReference type="EC" id="1.14.13.127" evidence="6"/>
<dbReference type="Proteomes" id="UP000466345">
    <property type="component" value="Unassembled WGS sequence"/>
</dbReference>
<dbReference type="AlphaFoldDB" id="A0A7K0CPH5"/>
<evidence type="ECO:0000256" key="3">
    <source>
        <dbReference type="ARBA" id="ARBA00022827"/>
    </source>
</evidence>
<dbReference type="Pfam" id="PF01494">
    <property type="entry name" value="FAD_binding_3"/>
    <property type="match status" value="1"/>
</dbReference>
<dbReference type="Gene3D" id="3.30.70.2450">
    <property type="match status" value="1"/>
</dbReference>
<evidence type="ECO:0000256" key="4">
    <source>
        <dbReference type="SAM" id="MobiDB-lite"/>
    </source>
</evidence>
<accession>A0A7K0CPH5</accession>
<evidence type="ECO:0000313" key="6">
    <source>
        <dbReference type="EMBL" id="MQY15385.1"/>
    </source>
</evidence>
<dbReference type="PRINTS" id="PR00420">
    <property type="entry name" value="RNGMNOXGNASE"/>
</dbReference>
<proteinExistence type="predicted"/>
<gene>
    <name evidence="6" type="primary">mhpA_3</name>
    <name evidence="6" type="ORF">SRB5_55640</name>
</gene>
<protein>
    <submittedName>
        <fullName evidence="6">3-(3-hydroxy-phenyl)propionate/3-hydroxycinnamic acid hydroxylase</fullName>
        <ecNumber evidence="6">1.14.13.127</ecNumber>
    </submittedName>
</protein>
<evidence type="ECO:0000313" key="7">
    <source>
        <dbReference type="Proteomes" id="UP000466345"/>
    </source>
</evidence>
<dbReference type="EMBL" id="WEGJ01000032">
    <property type="protein sequence ID" value="MQY15385.1"/>
    <property type="molecule type" value="Genomic_DNA"/>
</dbReference>
<keyword evidence="3" id="KW-0274">FAD</keyword>
<dbReference type="GO" id="GO:0008688">
    <property type="term" value="F:3-(3-hydroxyphenyl)propionate hydroxylase activity"/>
    <property type="evidence" value="ECO:0007669"/>
    <property type="project" value="UniProtKB-EC"/>
</dbReference>
<name>A0A7K0CPH5_9ACTN</name>